<evidence type="ECO:0000256" key="1">
    <source>
        <dbReference type="SAM" id="MobiDB-lite"/>
    </source>
</evidence>
<evidence type="ECO:0000313" key="3">
    <source>
        <dbReference type="Proteomes" id="UP000037460"/>
    </source>
</evidence>
<organism evidence="2 3">
    <name type="scientific">Chrysochromulina tobinii</name>
    <dbReference type="NCBI Taxonomy" id="1460289"/>
    <lineage>
        <taxon>Eukaryota</taxon>
        <taxon>Haptista</taxon>
        <taxon>Haptophyta</taxon>
        <taxon>Prymnesiophyceae</taxon>
        <taxon>Prymnesiales</taxon>
        <taxon>Chrysochromulinaceae</taxon>
        <taxon>Chrysochromulina</taxon>
    </lineage>
</organism>
<reference evidence="3" key="1">
    <citation type="journal article" date="2015" name="PLoS Genet.">
        <title>Genome Sequence and Transcriptome Analyses of Chrysochromulina tobin: Metabolic Tools for Enhanced Algal Fitness in the Prominent Order Prymnesiales (Haptophyceae).</title>
        <authorList>
            <person name="Hovde B.T."/>
            <person name="Deodato C.R."/>
            <person name="Hunsperger H.M."/>
            <person name="Ryken S.A."/>
            <person name="Yost W."/>
            <person name="Jha R.K."/>
            <person name="Patterson J."/>
            <person name="Monnat R.J. Jr."/>
            <person name="Barlow S.B."/>
            <person name="Starkenburg S.R."/>
            <person name="Cattolico R.A."/>
        </authorList>
    </citation>
    <scope>NUCLEOTIDE SEQUENCE</scope>
    <source>
        <strain evidence="3">CCMP291</strain>
    </source>
</reference>
<sequence>MLPPMKDYKAVRNELELLLSCSSASVADVSAPTLFARSCRGPVVGNASSSLGPALTLTSASPRSVSLERQLSEAPVAMPAPRVLKPPSHKVRLAQYKAAALGAAYVPVSRLELRQMVRVRAGIGTPATRASREMLEDYIEESRVRPSTSAMAGTAATAAVPAAPPFFANGLDARAVAVAYEDLVAQGAPPSIALNAARARAAGLTTQSHTESETRRLRAMLAPRGIINLQARARMAAEATAQAAEKELQRQHRPASSREVQRPSAAEPSVSSATSDPLQSIGYQTRSLDTQIVGDPLHSIGYQTISPIAQVSFADL</sequence>
<keyword evidence="3" id="KW-1185">Reference proteome</keyword>
<evidence type="ECO:0000313" key="2">
    <source>
        <dbReference type="EMBL" id="KOO23214.1"/>
    </source>
</evidence>
<protein>
    <submittedName>
        <fullName evidence="2">Uncharacterized protein</fullName>
    </submittedName>
</protein>
<dbReference type="Proteomes" id="UP000037460">
    <property type="component" value="Unassembled WGS sequence"/>
</dbReference>
<name>A0A0M0J9D5_9EUKA</name>
<accession>A0A0M0J9D5</accession>
<dbReference type="AlphaFoldDB" id="A0A0M0J9D5"/>
<dbReference type="EMBL" id="JWZX01003211">
    <property type="protein sequence ID" value="KOO23214.1"/>
    <property type="molecule type" value="Genomic_DNA"/>
</dbReference>
<gene>
    <name evidence="2" type="ORF">Ctob_008213</name>
</gene>
<feature type="region of interest" description="Disordered" evidence="1">
    <location>
        <begin position="238"/>
        <end position="280"/>
    </location>
</feature>
<proteinExistence type="predicted"/>
<feature type="compositionally biased region" description="Polar residues" evidence="1">
    <location>
        <begin position="269"/>
        <end position="280"/>
    </location>
</feature>
<comment type="caution">
    <text evidence="2">The sequence shown here is derived from an EMBL/GenBank/DDBJ whole genome shotgun (WGS) entry which is preliminary data.</text>
</comment>